<dbReference type="PANTHER" id="PTHR46929:SF3">
    <property type="entry name" value="MYB_SANT-LIKE DOMAIN-CONTAINING PROTEIN"/>
    <property type="match status" value="1"/>
</dbReference>
<protein>
    <recommendedName>
        <fullName evidence="2">Myb/SANT-like domain-containing protein</fullName>
    </recommendedName>
</protein>
<proteinExistence type="predicted"/>
<accession>A0A6V7PEQ5</accession>
<feature type="compositionally biased region" description="Polar residues" evidence="1">
    <location>
        <begin position="144"/>
        <end position="168"/>
    </location>
</feature>
<feature type="region of interest" description="Disordered" evidence="1">
    <location>
        <begin position="144"/>
        <end position="190"/>
    </location>
</feature>
<sequence>MASQNKFLNLRSGNWTEVMDSAMLNLITEEHVLGNFVNGSFTPLSWIRIVHDFNARTKVNFAKSHLQNRLKVLKRQFVMYQTLASKSGWGWDYDRNISTAGNPNDWDAVVAENPVYSRCRDKPFPAYQDIAFLSGKNHCHGSNDALSYSPTPTPVKSGNPNTSIASADTTSSKRRRSSPPSCKTTPTSTRRGKLECNTNAIQELVNLDCWQHVQMFCRCFGDDVRKDL</sequence>
<organism evidence="3">
    <name type="scientific">Ananas comosus var. bracteatus</name>
    <name type="common">red pineapple</name>
    <dbReference type="NCBI Taxonomy" id="296719"/>
    <lineage>
        <taxon>Eukaryota</taxon>
        <taxon>Viridiplantae</taxon>
        <taxon>Streptophyta</taxon>
        <taxon>Embryophyta</taxon>
        <taxon>Tracheophyta</taxon>
        <taxon>Spermatophyta</taxon>
        <taxon>Magnoliopsida</taxon>
        <taxon>Liliopsida</taxon>
        <taxon>Poales</taxon>
        <taxon>Bromeliaceae</taxon>
        <taxon>Bromelioideae</taxon>
        <taxon>Ananas</taxon>
    </lineage>
</organism>
<dbReference type="Pfam" id="PF12776">
    <property type="entry name" value="Myb_DNA-bind_3"/>
    <property type="match status" value="1"/>
</dbReference>
<evidence type="ECO:0000313" key="3">
    <source>
        <dbReference type="EMBL" id="CAD1829360.1"/>
    </source>
</evidence>
<dbReference type="PANTHER" id="PTHR46929">
    <property type="entry name" value="EXPRESSED PROTEIN"/>
    <property type="match status" value="1"/>
</dbReference>
<reference evidence="3" key="1">
    <citation type="submission" date="2020-07" db="EMBL/GenBank/DDBJ databases">
        <authorList>
            <person name="Lin J."/>
        </authorList>
    </citation>
    <scope>NUCLEOTIDE SEQUENCE</scope>
</reference>
<name>A0A6V7PEQ5_ANACO</name>
<dbReference type="AlphaFoldDB" id="A0A6V7PEQ5"/>
<dbReference type="EMBL" id="LR862147">
    <property type="protein sequence ID" value="CAD1829360.1"/>
    <property type="molecule type" value="Genomic_DNA"/>
</dbReference>
<feature type="domain" description="Myb/SANT-like" evidence="2">
    <location>
        <begin position="14"/>
        <end position="108"/>
    </location>
</feature>
<feature type="compositionally biased region" description="Low complexity" evidence="1">
    <location>
        <begin position="178"/>
        <end position="189"/>
    </location>
</feature>
<gene>
    <name evidence="3" type="ORF">CB5_LOCUS12571</name>
</gene>
<evidence type="ECO:0000256" key="1">
    <source>
        <dbReference type="SAM" id="MobiDB-lite"/>
    </source>
</evidence>
<dbReference type="InterPro" id="IPR024752">
    <property type="entry name" value="Myb/SANT-like_dom"/>
</dbReference>
<evidence type="ECO:0000259" key="2">
    <source>
        <dbReference type="Pfam" id="PF12776"/>
    </source>
</evidence>